<dbReference type="InterPro" id="IPR016624">
    <property type="entry name" value="UCP014753"/>
</dbReference>
<evidence type="ECO:0000259" key="1">
    <source>
        <dbReference type="Pfam" id="PF10022"/>
    </source>
</evidence>
<dbReference type="EMBL" id="CYZE01000010">
    <property type="protein sequence ID" value="CUO69036.1"/>
    <property type="molecule type" value="Genomic_DNA"/>
</dbReference>
<dbReference type="PANTHER" id="PTHR35339:SF4">
    <property type="entry name" value="LINALOOL DEHYDRATASE_ISOMERASE DOMAIN-CONTAINING PROTEIN"/>
    <property type="match status" value="1"/>
</dbReference>
<dbReference type="InterPro" id="IPR049349">
    <property type="entry name" value="DUF2264_N"/>
</dbReference>
<accession>A0A174H6N5</accession>
<dbReference type="RefSeq" id="WP_055657262.1">
    <property type="nucleotide sequence ID" value="NZ_CABIXC010000010.1"/>
</dbReference>
<dbReference type="PANTHER" id="PTHR35339">
    <property type="entry name" value="LINALOOL DEHYDRATASE_ISOMERASE DOMAIN-CONTAINING PROTEIN"/>
    <property type="match status" value="1"/>
</dbReference>
<protein>
    <submittedName>
        <fullName evidence="2">Uncharacterized protein conserved in bacteria</fullName>
    </submittedName>
</protein>
<organism evidence="2 3">
    <name type="scientific">Hungatella hathewayi</name>
    <dbReference type="NCBI Taxonomy" id="154046"/>
    <lineage>
        <taxon>Bacteria</taxon>
        <taxon>Bacillati</taxon>
        <taxon>Bacillota</taxon>
        <taxon>Clostridia</taxon>
        <taxon>Lachnospirales</taxon>
        <taxon>Lachnospiraceae</taxon>
        <taxon>Hungatella</taxon>
    </lineage>
</organism>
<dbReference type="Pfam" id="PF10022">
    <property type="entry name" value="DUF2264"/>
    <property type="match status" value="1"/>
</dbReference>
<proteinExistence type="predicted"/>
<name>A0A174H6N5_9FIRM</name>
<reference evidence="2 3" key="1">
    <citation type="submission" date="2015-09" db="EMBL/GenBank/DDBJ databases">
        <authorList>
            <consortium name="Pathogen Informatics"/>
        </authorList>
    </citation>
    <scope>NUCLEOTIDE SEQUENCE [LARGE SCALE GENOMIC DNA]</scope>
    <source>
        <strain evidence="2 3">2789STDY5608850</strain>
    </source>
</reference>
<gene>
    <name evidence="2" type="ORF">ERS852407_03608</name>
</gene>
<evidence type="ECO:0000313" key="2">
    <source>
        <dbReference type="EMBL" id="CUO69036.1"/>
    </source>
</evidence>
<evidence type="ECO:0000313" key="3">
    <source>
        <dbReference type="Proteomes" id="UP000095651"/>
    </source>
</evidence>
<sequence>MKFTVENPDEKRSPYTGMTREHWIGISHFFLEGIFAHVEKLEDPIVVLRHETKVSYPQPDGPKWRIAAERFEGLARSFLIAAPLLHNEPEAAAGGYSLKEYYSKQILLSVTPGTPNYLLRVEEIFPEAQEGEMAFQHTCECASLVIGLSICREVIWENYTKAEKNRIADYLSNFGHSYTGHHNWRLFNMLILAFLDREGYPIDHGMMRDHAAAILSYYAGDGWYRDGHLFDYYCPWAFHVYGPLWNQWYGYEKEPYIAAKIEEYSNRLVETFHRMFDEEGHVTMWGRSGIYRSAASAPLAANFLLKNPAAEPGLARRIASGAVLQFASREECFYEGVPCLGFYGPFQPLIQTYSCAASPFWIANAFVCLALPEDHPFWTDTETNGVWEEMKDREVRTTVLDGPGIVVDNHKDTGITEFRTAKVLMKKENPSLNTYSRLSFNSQFLWEDFDFKGIEAMQYSVTYDGRVKSLIPNILMYGGVKDGVLYRKEYFEFEFTFQNKASIDLADFPVADGIVRVDRTRIPDKPYTLTLGSYGMPDVDRSGVDVRIRTDQKTGAKAILLKSSEGQMAMVIYGGFDDIEIMSRQGVSAVTKQSCIMYGVSRRKRYYEYLPYAMISVILTKKSQEEWRDEDLFPIRSITYTDKENCGAYGPVVLEMKDGRTVTVDYEGLEGRLHI</sequence>
<dbReference type="Proteomes" id="UP000095651">
    <property type="component" value="Unassembled WGS sequence"/>
</dbReference>
<dbReference type="AlphaFoldDB" id="A0A174H6N5"/>
<feature type="domain" description="DUF2264" evidence="1">
    <location>
        <begin position="48"/>
        <end position="383"/>
    </location>
</feature>